<organism evidence="1 2">
    <name type="scientific">Aspergillus bertholletiae</name>
    <dbReference type="NCBI Taxonomy" id="1226010"/>
    <lineage>
        <taxon>Eukaryota</taxon>
        <taxon>Fungi</taxon>
        <taxon>Dikarya</taxon>
        <taxon>Ascomycota</taxon>
        <taxon>Pezizomycotina</taxon>
        <taxon>Eurotiomycetes</taxon>
        <taxon>Eurotiomycetidae</taxon>
        <taxon>Eurotiales</taxon>
        <taxon>Aspergillaceae</taxon>
        <taxon>Aspergillus</taxon>
        <taxon>Aspergillus subgen. Circumdati</taxon>
    </lineage>
</organism>
<dbReference type="Proteomes" id="UP000326198">
    <property type="component" value="Unassembled WGS sequence"/>
</dbReference>
<dbReference type="SUPFAM" id="SSF53383">
    <property type="entry name" value="PLP-dependent transferases"/>
    <property type="match status" value="1"/>
</dbReference>
<protein>
    <submittedName>
        <fullName evidence="1">Uncharacterized protein</fullName>
    </submittedName>
</protein>
<dbReference type="InterPro" id="IPR015424">
    <property type="entry name" value="PyrdxlP-dep_Trfase"/>
</dbReference>
<proteinExistence type="predicted"/>
<evidence type="ECO:0000313" key="1">
    <source>
        <dbReference type="EMBL" id="KAE8375261.1"/>
    </source>
</evidence>
<dbReference type="EMBL" id="ML736264">
    <property type="protein sequence ID" value="KAE8375261.1"/>
    <property type="molecule type" value="Genomic_DNA"/>
</dbReference>
<dbReference type="AlphaFoldDB" id="A0A5N7AZW0"/>
<accession>A0A5N7AZW0</accession>
<dbReference type="OrthoDB" id="2161780at2759"/>
<reference evidence="1 2" key="1">
    <citation type="submission" date="2019-04" db="EMBL/GenBank/DDBJ databases">
        <title>Friends and foes A comparative genomics studyof 23 Aspergillus species from section Flavi.</title>
        <authorList>
            <consortium name="DOE Joint Genome Institute"/>
            <person name="Kjaerbolling I."/>
            <person name="Vesth T."/>
            <person name="Frisvad J.C."/>
            <person name="Nybo J.L."/>
            <person name="Theobald S."/>
            <person name="Kildgaard S."/>
            <person name="Isbrandt T."/>
            <person name="Kuo A."/>
            <person name="Sato A."/>
            <person name="Lyhne E.K."/>
            <person name="Kogle M.E."/>
            <person name="Wiebenga A."/>
            <person name="Kun R.S."/>
            <person name="Lubbers R.J."/>
            <person name="Makela M.R."/>
            <person name="Barry K."/>
            <person name="Chovatia M."/>
            <person name="Clum A."/>
            <person name="Daum C."/>
            <person name="Haridas S."/>
            <person name="He G."/>
            <person name="LaButti K."/>
            <person name="Lipzen A."/>
            <person name="Mondo S."/>
            <person name="Riley R."/>
            <person name="Salamov A."/>
            <person name="Simmons B.A."/>
            <person name="Magnuson J.K."/>
            <person name="Henrissat B."/>
            <person name="Mortensen U.H."/>
            <person name="Larsen T.O."/>
            <person name="Devries R.P."/>
            <person name="Grigoriev I.V."/>
            <person name="Machida M."/>
            <person name="Baker S.E."/>
            <person name="Andersen M.R."/>
        </authorList>
    </citation>
    <scope>NUCLEOTIDE SEQUENCE [LARGE SCALE GENOMIC DNA]</scope>
    <source>
        <strain evidence="1 2">IBT 29228</strain>
    </source>
</reference>
<evidence type="ECO:0000313" key="2">
    <source>
        <dbReference type="Proteomes" id="UP000326198"/>
    </source>
</evidence>
<dbReference type="Gene3D" id="3.90.1150.170">
    <property type="match status" value="1"/>
</dbReference>
<keyword evidence="2" id="KW-1185">Reference proteome</keyword>
<sequence>MDPPNPWSFGIELARPAQHMRLWFSLQVLGTDMVDEMIGRGFELSTLAADEIKTALRLGYPGPHFLSHCKRSLCPTWCGWRAS</sequence>
<gene>
    <name evidence="1" type="ORF">BDV26DRAFT_268177</name>
</gene>
<name>A0A5N7AZW0_9EURO</name>